<organism evidence="1 2">
    <name type="scientific">Brachionus calyciflorus</name>
    <dbReference type="NCBI Taxonomy" id="104777"/>
    <lineage>
        <taxon>Eukaryota</taxon>
        <taxon>Metazoa</taxon>
        <taxon>Spiralia</taxon>
        <taxon>Gnathifera</taxon>
        <taxon>Rotifera</taxon>
        <taxon>Eurotatoria</taxon>
        <taxon>Monogononta</taxon>
        <taxon>Pseudotrocha</taxon>
        <taxon>Ploima</taxon>
        <taxon>Brachionidae</taxon>
        <taxon>Brachionus</taxon>
    </lineage>
</organism>
<comment type="caution">
    <text evidence="1">The sequence shown here is derived from an EMBL/GenBank/DDBJ whole genome shotgun (WGS) entry which is preliminary data.</text>
</comment>
<dbReference type="AlphaFoldDB" id="A0A814R8V3"/>
<name>A0A814R8V3_9BILA</name>
<sequence length="145" mass="16823">MKTLRYYLKDVSIKNQNKQTQQKRHTMMILFRHPKSNQEVLIQMNLLEKKKRILFFESSPEIVSPKCTKKDSSLFLQEKRSLFSKEIQATFSKQPLKACSNLSESIEVIQKTTTQGSDSPCNSNDSKFSMLNINMNTNLQFPLAI</sequence>
<evidence type="ECO:0000313" key="2">
    <source>
        <dbReference type="Proteomes" id="UP000663879"/>
    </source>
</evidence>
<accession>A0A814R8V3</accession>
<protein>
    <submittedName>
        <fullName evidence="1">Uncharacterized protein</fullName>
    </submittedName>
</protein>
<gene>
    <name evidence="1" type="ORF">OXX778_LOCUS22440</name>
</gene>
<dbReference type="Proteomes" id="UP000663879">
    <property type="component" value="Unassembled WGS sequence"/>
</dbReference>
<dbReference type="EMBL" id="CAJNOC010009539">
    <property type="protein sequence ID" value="CAF1130237.1"/>
    <property type="molecule type" value="Genomic_DNA"/>
</dbReference>
<reference evidence="1" key="1">
    <citation type="submission" date="2021-02" db="EMBL/GenBank/DDBJ databases">
        <authorList>
            <person name="Nowell W R."/>
        </authorList>
    </citation>
    <scope>NUCLEOTIDE SEQUENCE</scope>
    <source>
        <strain evidence="1">Ploen Becks lab</strain>
    </source>
</reference>
<proteinExistence type="predicted"/>
<evidence type="ECO:0000313" key="1">
    <source>
        <dbReference type="EMBL" id="CAF1130237.1"/>
    </source>
</evidence>
<keyword evidence="2" id="KW-1185">Reference proteome</keyword>